<dbReference type="SMART" id="SM00448">
    <property type="entry name" value="REC"/>
    <property type="match status" value="1"/>
</dbReference>
<feature type="domain" description="Response regulatory" evidence="15">
    <location>
        <begin position="1062"/>
        <end position="1177"/>
    </location>
</feature>
<dbReference type="Gene3D" id="3.40.50.2300">
    <property type="match status" value="1"/>
</dbReference>
<dbReference type="Pfam" id="PF00072">
    <property type="entry name" value="Response_reg"/>
    <property type="match status" value="1"/>
</dbReference>
<keyword evidence="4" id="KW-0808">Transferase</keyword>
<evidence type="ECO:0000256" key="12">
    <source>
        <dbReference type="PROSITE-ProRule" id="PRU00169"/>
    </source>
</evidence>
<keyword evidence="8" id="KW-0902">Two-component regulatory system</keyword>
<dbReference type="Gene3D" id="3.30.565.10">
    <property type="entry name" value="Histidine kinase-like ATPase, C-terminal domain"/>
    <property type="match status" value="1"/>
</dbReference>
<dbReference type="PANTHER" id="PTHR43547">
    <property type="entry name" value="TWO-COMPONENT HISTIDINE KINASE"/>
    <property type="match status" value="1"/>
</dbReference>
<proteinExistence type="predicted"/>
<dbReference type="PANTHER" id="PTHR43547:SF2">
    <property type="entry name" value="HYBRID SIGNAL TRANSDUCTION HISTIDINE KINASE C"/>
    <property type="match status" value="1"/>
</dbReference>
<gene>
    <name evidence="16" type="ORF">SAMN05444362_1245</name>
</gene>
<dbReference type="FunFam" id="3.30.565.10:FF:000037">
    <property type="entry name" value="Hybrid sensor histidine kinase/response regulator"/>
    <property type="match status" value="1"/>
</dbReference>
<evidence type="ECO:0000256" key="9">
    <source>
        <dbReference type="ARBA" id="ARBA00023015"/>
    </source>
</evidence>
<evidence type="ECO:0000259" key="15">
    <source>
        <dbReference type="PROSITE" id="PS50110"/>
    </source>
</evidence>
<dbReference type="SMART" id="SM00342">
    <property type="entry name" value="HTH_ARAC"/>
    <property type="match status" value="1"/>
</dbReference>
<dbReference type="InterPro" id="IPR036097">
    <property type="entry name" value="HisK_dim/P_sf"/>
</dbReference>
<dbReference type="Pfam" id="PF12833">
    <property type="entry name" value="HTH_18"/>
    <property type="match status" value="1"/>
</dbReference>
<evidence type="ECO:0000256" key="2">
    <source>
        <dbReference type="ARBA" id="ARBA00012438"/>
    </source>
</evidence>
<dbReference type="CDD" id="cd17574">
    <property type="entry name" value="REC_OmpR"/>
    <property type="match status" value="1"/>
</dbReference>
<feature type="modified residue" description="4-aspartylphosphate" evidence="12">
    <location>
        <position position="1110"/>
    </location>
</feature>
<dbReference type="Gene3D" id="2.130.10.10">
    <property type="entry name" value="YVTN repeat-like/Quinoprotein amine dehydrogenase"/>
    <property type="match status" value="3"/>
</dbReference>
<keyword evidence="17" id="KW-1185">Reference proteome</keyword>
<evidence type="ECO:0000259" key="13">
    <source>
        <dbReference type="PROSITE" id="PS01124"/>
    </source>
</evidence>
<dbReference type="InterPro" id="IPR003661">
    <property type="entry name" value="HisK_dim/P_dom"/>
</dbReference>
<dbReference type="Gene3D" id="2.60.40.10">
    <property type="entry name" value="Immunoglobulins"/>
    <property type="match status" value="1"/>
</dbReference>
<evidence type="ECO:0000256" key="10">
    <source>
        <dbReference type="ARBA" id="ARBA00023125"/>
    </source>
</evidence>
<feature type="domain" description="HTH araC/xylS-type" evidence="13">
    <location>
        <begin position="1211"/>
        <end position="1310"/>
    </location>
</feature>
<evidence type="ECO:0000256" key="6">
    <source>
        <dbReference type="ARBA" id="ARBA00022777"/>
    </source>
</evidence>
<evidence type="ECO:0000256" key="11">
    <source>
        <dbReference type="ARBA" id="ARBA00023163"/>
    </source>
</evidence>
<dbReference type="SUPFAM" id="SSF46689">
    <property type="entry name" value="Homeodomain-like"/>
    <property type="match status" value="1"/>
</dbReference>
<dbReference type="STRING" id="1346286.SAMN05444362_1245"/>
<keyword evidence="3 12" id="KW-0597">Phosphoprotein</keyword>
<dbReference type="PROSITE" id="PS50109">
    <property type="entry name" value="HIS_KIN"/>
    <property type="match status" value="1"/>
</dbReference>
<dbReference type="FunFam" id="1.10.287.130:FF:000045">
    <property type="entry name" value="Two-component system sensor histidine kinase/response regulator"/>
    <property type="match status" value="1"/>
</dbReference>
<dbReference type="InterPro" id="IPR005467">
    <property type="entry name" value="His_kinase_dom"/>
</dbReference>
<dbReference type="InterPro" id="IPR011006">
    <property type="entry name" value="CheY-like_superfamily"/>
</dbReference>
<dbReference type="GO" id="GO:0043565">
    <property type="term" value="F:sequence-specific DNA binding"/>
    <property type="evidence" value="ECO:0007669"/>
    <property type="project" value="InterPro"/>
</dbReference>
<dbReference type="Pfam" id="PF07494">
    <property type="entry name" value="Reg_prop"/>
    <property type="match status" value="3"/>
</dbReference>
<keyword evidence="7" id="KW-0067">ATP-binding</keyword>
<evidence type="ECO:0000256" key="3">
    <source>
        <dbReference type="ARBA" id="ARBA00022553"/>
    </source>
</evidence>
<name>A0A1M5JGY2_9BACT</name>
<dbReference type="SUPFAM" id="SSF63829">
    <property type="entry name" value="Calcium-dependent phosphotriesterase"/>
    <property type="match status" value="3"/>
</dbReference>
<organism evidence="16 17">
    <name type="scientific">Dysgonomonas macrotermitis</name>
    <dbReference type="NCBI Taxonomy" id="1346286"/>
    <lineage>
        <taxon>Bacteria</taxon>
        <taxon>Pseudomonadati</taxon>
        <taxon>Bacteroidota</taxon>
        <taxon>Bacteroidia</taxon>
        <taxon>Bacteroidales</taxon>
        <taxon>Dysgonomonadaceae</taxon>
        <taxon>Dysgonomonas</taxon>
    </lineage>
</organism>
<dbReference type="PROSITE" id="PS01124">
    <property type="entry name" value="HTH_ARAC_FAMILY_2"/>
    <property type="match status" value="1"/>
</dbReference>
<dbReference type="InterPro" id="IPR001789">
    <property type="entry name" value="Sig_transdc_resp-reg_receiver"/>
</dbReference>
<dbReference type="InterPro" id="IPR018060">
    <property type="entry name" value="HTH_AraC"/>
</dbReference>
<dbReference type="GO" id="GO:0003700">
    <property type="term" value="F:DNA-binding transcription factor activity"/>
    <property type="evidence" value="ECO:0007669"/>
    <property type="project" value="InterPro"/>
</dbReference>
<keyword evidence="6 16" id="KW-0418">Kinase</keyword>
<dbReference type="SUPFAM" id="SSF47384">
    <property type="entry name" value="Homodimeric domain of signal transducing histidine kinase"/>
    <property type="match status" value="1"/>
</dbReference>
<dbReference type="Pfam" id="PF00512">
    <property type="entry name" value="HisKA"/>
    <property type="match status" value="1"/>
</dbReference>
<dbReference type="InterPro" id="IPR009057">
    <property type="entry name" value="Homeodomain-like_sf"/>
</dbReference>
<dbReference type="InterPro" id="IPR011110">
    <property type="entry name" value="Reg_prop"/>
</dbReference>
<feature type="domain" description="Histidine kinase" evidence="14">
    <location>
        <begin position="797"/>
        <end position="1020"/>
    </location>
</feature>
<dbReference type="SMART" id="SM00387">
    <property type="entry name" value="HATPase_c"/>
    <property type="match status" value="1"/>
</dbReference>
<dbReference type="Pfam" id="PF02518">
    <property type="entry name" value="HATPase_c"/>
    <property type="match status" value="1"/>
</dbReference>
<evidence type="ECO:0000256" key="8">
    <source>
        <dbReference type="ARBA" id="ARBA00023012"/>
    </source>
</evidence>
<dbReference type="InterPro" id="IPR015943">
    <property type="entry name" value="WD40/YVTN_repeat-like_dom_sf"/>
</dbReference>
<reference evidence="17" key="1">
    <citation type="submission" date="2016-11" db="EMBL/GenBank/DDBJ databases">
        <authorList>
            <person name="Varghese N."/>
            <person name="Submissions S."/>
        </authorList>
    </citation>
    <scope>NUCLEOTIDE SEQUENCE [LARGE SCALE GENOMIC DNA]</scope>
    <source>
        <strain evidence="17">DSM 27370</strain>
    </source>
</reference>
<dbReference type="SUPFAM" id="SSF52172">
    <property type="entry name" value="CheY-like"/>
    <property type="match status" value="1"/>
</dbReference>
<dbReference type="SUPFAM" id="SSF55874">
    <property type="entry name" value="ATPase domain of HSP90 chaperone/DNA topoisomerase II/histidine kinase"/>
    <property type="match status" value="1"/>
</dbReference>
<sequence>MKFFLLIIIINLMGIFPTLADNTRIYDLSQFNCNKINIVAQDSTGFVWVGTDYGLNRFDGIHFIRYNHRKEDKSSLLNNVVQSLLTDRDKRLWVGTNNGLQYYDPDMDSFVTIHTEYAVSVTGIVHLRNGQIWFITSGRGVWEVDVKTHSAFPVKWLNDMYHEGYYTCIYQDTEGRIWLGNNKGLVCANVDTRTNLSVGKLILNEQVSGIGQSADSTLYVATSVKLLRLKDIDGNPHFEEILNTGSTYLVKMYIAQNGTIYLGTNGQGLKYIISGMKQIQAVIGAQLPDYVGKNGMCNMIMEDKLHNLWISYAHFGLIKYSRQETSFRHHGIPTDNFQPITAIVSTPDAILCGFMSTQALVCFDKKSYRKKEVPIPTSVRAIFADRNQTYWIGTYFGGLFTWRVGDPKVTHVPVLSGEWINAIADDEQGNIYLSVFGKGLKRYHPGTHELYTFENNEKNGHKELRLNNDWINVLLRDSRGMLWIGHHTGINMYDTHKKKFVTLPFDNVPSSEICQALLEDHKGNIWIGTKNALYKYTLGKRTLQCFTITDGLSNDVICNLQEDAEGNIWCSTLNGINQIMDEGQKIVCYYAGNGLQDNTYYTVGCRDDEGHIYFGGHKGITDFDPAKIMLPHFFKPVTITNMYINGKKVNVTTLSGKQQVITRAINFAEDISLNYYDNTLAFDLSTMDFRPPENIYYEYCLSGFDGKWNATASGNHEIIYHNLPPGDYTLQLRACENNAKSEMKEVKIMIAPPWYQTGWAKAIYLLIVVAMILQFLYVLKKRRRDEINEAKLQFFINIAHEIRSPMTLVISPLEALLKREQDPITLKALTTIHRNTNRIIRLMNQLLDIRKIDKGQMRLVFSEMDLVSFVHEQIQYLKDQAKKRNIKLTFEHYDEDIKAWIDPQNFDKVLLNLLENALKYTPDGGEVTVRIGIPSIKDKSSCVCIEVMDTGTGIEPDEQKKIFERFYQIQKPATASRLTGFGIGLNLCRLLVHLHHGTIEVKNRTDRSGSDFIVCLPLGNQHLREKEMATNETTPFISEARSNYADSKETPDAKQRKRTNFSLLIVDDEEEIRNYITEEMEKLYRMHIACNGKEGIKMALKYHPDIIISDVIMPEMDGFELLRTLKNNYETSHIPVVLLTSKTEHVDRITAFEKGADIYLPKPFNIDELDAIVANLINNRLRLKGKFAGKHPQDNSTTSLDVKDNDMELIRKIMEVVDRHIGDQELAVEKITQEIGISRAQLHRRLKEIAGISAGELIRNVRLTKAAQLLKEQQVNVSQLAYAVGYTSQSNFSTAFKKYFGVSPKEYAEQLEKHVNQQDEQLDILQYLIKKNNKTKNE</sequence>
<dbReference type="Gene3D" id="1.10.287.130">
    <property type="match status" value="1"/>
</dbReference>
<evidence type="ECO:0000256" key="7">
    <source>
        <dbReference type="ARBA" id="ARBA00022840"/>
    </source>
</evidence>
<comment type="catalytic activity">
    <reaction evidence="1">
        <text>ATP + protein L-histidine = ADP + protein N-phospho-L-histidine.</text>
        <dbReference type="EC" id="2.7.13.3"/>
    </reaction>
</comment>
<dbReference type="InterPro" id="IPR011123">
    <property type="entry name" value="Y_Y_Y"/>
</dbReference>
<dbReference type="CDD" id="cd00082">
    <property type="entry name" value="HisKA"/>
    <property type="match status" value="1"/>
</dbReference>
<keyword evidence="5" id="KW-0547">Nucleotide-binding</keyword>
<dbReference type="Proteomes" id="UP000184480">
    <property type="component" value="Unassembled WGS sequence"/>
</dbReference>
<dbReference type="EC" id="2.7.13.3" evidence="2"/>
<keyword evidence="11" id="KW-0804">Transcription</keyword>
<dbReference type="InterPro" id="IPR013783">
    <property type="entry name" value="Ig-like_fold"/>
</dbReference>
<evidence type="ECO:0000256" key="4">
    <source>
        <dbReference type="ARBA" id="ARBA00022679"/>
    </source>
</evidence>
<dbReference type="RefSeq" id="WP_062184738.1">
    <property type="nucleotide sequence ID" value="NZ_BBXL01000030.1"/>
</dbReference>
<dbReference type="GO" id="GO:0000155">
    <property type="term" value="F:phosphorelay sensor kinase activity"/>
    <property type="evidence" value="ECO:0007669"/>
    <property type="project" value="InterPro"/>
</dbReference>
<dbReference type="InterPro" id="IPR036890">
    <property type="entry name" value="HATPase_C_sf"/>
</dbReference>
<evidence type="ECO:0000259" key="14">
    <source>
        <dbReference type="PROSITE" id="PS50109"/>
    </source>
</evidence>
<keyword evidence="10" id="KW-0238">DNA-binding</keyword>
<keyword evidence="9" id="KW-0805">Transcription regulation</keyword>
<dbReference type="PRINTS" id="PR00344">
    <property type="entry name" value="BCTRLSENSOR"/>
</dbReference>
<dbReference type="InterPro" id="IPR018062">
    <property type="entry name" value="HTH_AraC-typ_CS"/>
</dbReference>
<dbReference type="CDD" id="cd00075">
    <property type="entry name" value="HATPase"/>
    <property type="match status" value="1"/>
</dbReference>
<dbReference type="PROSITE" id="PS50110">
    <property type="entry name" value="RESPONSE_REGULATORY"/>
    <property type="match status" value="1"/>
</dbReference>
<dbReference type="SMART" id="SM00388">
    <property type="entry name" value="HisKA"/>
    <property type="match status" value="1"/>
</dbReference>
<dbReference type="Pfam" id="PF07495">
    <property type="entry name" value="Y_Y_Y"/>
    <property type="match status" value="1"/>
</dbReference>
<evidence type="ECO:0000256" key="5">
    <source>
        <dbReference type="ARBA" id="ARBA00022741"/>
    </source>
</evidence>
<dbReference type="EMBL" id="FQUC01000024">
    <property type="protein sequence ID" value="SHG39781.1"/>
    <property type="molecule type" value="Genomic_DNA"/>
</dbReference>
<evidence type="ECO:0000313" key="17">
    <source>
        <dbReference type="Proteomes" id="UP000184480"/>
    </source>
</evidence>
<dbReference type="GO" id="GO:0005524">
    <property type="term" value="F:ATP binding"/>
    <property type="evidence" value="ECO:0007669"/>
    <property type="project" value="UniProtKB-KW"/>
</dbReference>
<dbReference type="PROSITE" id="PS00041">
    <property type="entry name" value="HTH_ARAC_FAMILY_1"/>
    <property type="match status" value="1"/>
</dbReference>
<accession>A0A1M5JGY2</accession>
<evidence type="ECO:0000313" key="16">
    <source>
        <dbReference type="EMBL" id="SHG39781.1"/>
    </source>
</evidence>
<protein>
    <recommendedName>
        <fullName evidence="2">histidine kinase</fullName>
        <ecNumber evidence="2">2.7.13.3</ecNumber>
    </recommendedName>
</protein>
<dbReference type="InterPro" id="IPR003594">
    <property type="entry name" value="HATPase_dom"/>
</dbReference>
<dbReference type="Gene3D" id="1.10.10.60">
    <property type="entry name" value="Homeodomain-like"/>
    <property type="match status" value="1"/>
</dbReference>
<dbReference type="OrthoDB" id="717811at2"/>
<dbReference type="InterPro" id="IPR004358">
    <property type="entry name" value="Sig_transdc_His_kin-like_C"/>
</dbReference>
<evidence type="ECO:0000256" key="1">
    <source>
        <dbReference type="ARBA" id="ARBA00000085"/>
    </source>
</evidence>